<feature type="compositionally biased region" description="Acidic residues" evidence="1">
    <location>
        <begin position="337"/>
        <end position="355"/>
    </location>
</feature>
<dbReference type="AlphaFoldDB" id="A0A9W8IYW8"/>
<evidence type="ECO:0000313" key="3">
    <source>
        <dbReference type="Proteomes" id="UP001140091"/>
    </source>
</evidence>
<gene>
    <name evidence="2" type="ORF">H1R20_g15938</name>
</gene>
<name>A0A9W8IYW8_9AGAR</name>
<keyword evidence="3" id="KW-1185">Reference proteome</keyword>
<feature type="region of interest" description="Disordered" evidence="1">
    <location>
        <begin position="257"/>
        <end position="355"/>
    </location>
</feature>
<organism evidence="2 3">
    <name type="scientific">Candolleomyces eurysporus</name>
    <dbReference type="NCBI Taxonomy" id="2828524"/>
    <lineage>
        <taxon>Eukaryota</taxon>
        <taxon>Fungi</taxon>
        <taxon>Dikarya</taxon>
        <taxon>Basidiomycota</taxon>
        <taxon>Agaricomycotina</taxon>
        <taxon>Agaricomycetes</taxon>
        <taxon>Agaricomycetidae</taxon>
        <taxon>Agaricales</taxon>
        <taxon>Agaricineae</taxon>
        <taxon>Psathyrellaceae</taxon>
        <taxon>Candolleomyces</taxon>
    </lineage>
</organism>
<dbReference type="OrthoDB" id="3267648at2759"/>
<dbReference type="Proteomes" id="UP001140091">
    <property type="component" value="Unassembled WGS sequence"/>
</dbReference>
<comment type="caution">
    <text evidence="2">The sequence shown here is derived from an EMBL/GenBank/DDBJ whole genome shotgun (WGS) entry which is preliminary data.</text>
</comment>
<protein>
    <submittedName>
        <fullName evidence="2">Uncharacterized protein</fullName>
    </submittedName>
</protein>
<sequence length="467" mass="51965">MPLVTAISPTAVPPKPTKIGPHIPGGPDAKTNHELYLDLSSRDSRPLEVPRAEDNPEFLFAVRDAIVKSRQPGGIPFDVVHISCCSGNRPDLALWDALTDARPSHLEMICGWDESCNYAGLSRVQPPWDLKSMYLAAYEGDGRWDWDLEDVTQQPYSFPACYANLETLVLDYPGGRYLYFYPVGGATNLRSLTILENDSVTVFARTVDCNPKLVETLRSVTLVCLVPDEGESVRRMKSFFKEAKSLATLELAVGDEKGRYSDPFPESEDEDPHQEEGQSETGSSRAADTVFLLNFDEGEAGPIDPPISSQISAGPFDIGEGEEDQGDYYIHHSDGDNVNEDDGVAEDGDDDDDLEEPTYTGLPDVLPNTLQYFSLSGPANSIMLKELDEWIVRARDRSWLPNLRTIALRLVDPAKGKTADVVYLTEKEEGELEKKIEKLLNILRQRSPPVEVVEPRPLFQLRYPLAF</sequence>
<dbReference type="EMBL" id="JANBPK010001662">
    <property type="protein sequence ID" value="KAJ2921153.1"/>
    <property type="molecule type" value="Genomic_DNA"/>
</dbReference>
<feature type="region of interest" description="Disordered" evidence="1">
    <location>
        <begin position="1"/>
        <end position="27"/>
    </location>
</feature>
<evidence type="ECO:0000256" key="1">
    <source>
        <dbReference type="SAM" id="MobiDB-lite"/>
    </source>
</evidence>
<accession>A0A9W8IYW8</accession>
<evidence type="ECO:0000313" key="2">
    <source>
        <dbReference type="EMBL" id="KAJ2921153.1"/>
    </source>
</evidence>
<reference evidence="2" key="1">
    <citation type="submission" date="2022-06" db="EMBL/GenBank/DDBJ databases">
        <title>Genome Sequence of Candolleomyces eurysporus.</title>
        <authorList>
            <person name="Buettner E."/>
        </authorList>
    </citation>
    <scope>NUCLEOTIDE SEQUENCE</scope>
    <source>
        <strain evidence="2">VTCC 930004</strain>
    </source>
</reference>
<proteinExistence type="predicted"/>
<feature type="non-terminal residue" evidence="2">
    <location>
        <position position="467"/>
    </location>
</feature>